<dbReference type="GeneID" id="9380315"/>
<gene>
    <name evidence="2" type="ORF">CC1G_14824</name>
</gene>
<organism evidence="2 3">
    <name type="scientific">Coprinopsis cinerea (strain Okayama-7 / 130 / ATCC MYA-4618 / FGSC 9003)</name>
    <name type="common">Inky cap fungus</name>
    <name type="synonym">Hormographiella aspergillata</name>
    <dbReference type="NCBI Taxonomy" id="240176"/>
    <lineage>
        <taxon>Eukaryota</taxon>
        <taxon>Fungi</taxon>
        <taxon>Dikarya</taxon>
        <taxon>Basidiomycota</taxon>
        <taxon>Agaricomycotina</taxon>
        <taxon>Agaricomycetes</taxon>
        <taxon>Agaricomycetidae</taxon>
        <taxon>Agaricales</taxon>
        <taxon>Agaricineae</taxon>
        <taxon>Psathyrellaceae</taxon>
        <taxon>Coprinopsis</taxon>
    </lineage>
</organism>
<evidence type="ECO:0000313" key="2">
    <source>
        <dbReference type="EMBL" id="EFI27351.1"/>
    </source>
</evidence>
<comment type="caution">
    <text evidence="2">The sequence shown here is derived from an EMBL/GenBank/DDBJ whole genome shotgun (WGS) entry which is preliminary data.</text>
</comment>
<reference evidence="2 3" key="1">
    <citation type="journal article" date="2010" name="Proc. Natl. Acad. Sci. U.S.A.">
        <title>Insights into evolution of multicellular fungi from the assembled chromosomes of the mushroom Coprinopsis cinerea (Coprinus cinereus).</title>
        <authorList>
            <person name="Stajich J.E."/>
            <person name="Wilke S.K."/>
            <person name="Ahren D."/>
            <person name="Au C.H."/>
            <person name="Birren B.W."/>
            <person name="Borodovsky M."/>
            <person name="Burns C."/>
            <person name="Canback B."/>
            <person name="Casselton L.A."/>
            <person name="Cheng C.K."/>
            <person name="Deng J."/>
            <person name="Dietrich F.S."/>
            <person name="Fargo D.C."/>
            <person name="Farman M.L."/>
            <person name="Gathman A.C."/>
            <person name="Goldberg J."/>
            <person name="Guigo R."/>
            <person name="Hoegger P.J."/>
            <person name="Hooker J.B."/>
            <person name="Huggins A."/>
            <person name="James T.Y."/>
            <person name="Kamada T."/>
            <person name="Kilaru S."/>
            <person name="Kodira C."/>
            <person name="Kues U."/>
            <person name="Kupfer D."/>
            <person name="Kwan H.S."/>
            <person name="Lomsadze A."/>
            <person name="Li W."/>
            <person name="Lilly W.W."/>
            <person name="Ma L.J."/>
            <person name="Mackey A.J."/>
            <person name="Manning G."/>
            <person name="Martin F."/>
            <person name="Muraguchi H."/>
            <person name="Natvig D.O."/>
            <person name="Palmerini H."/>
            <person name="Ramesh M.A."/>
            <person name="Rehmeyer C.J."/>
            <person name="Roe B.A."/>
            <person name="Shenoy N."/>
            <person name="Stanke M."/>
            <person name="Ter-Hovhannisyan V."/>
            <person name="Tunlid A."/>
            <person name="Velagapudi R."/>
            <person name="Vision T.J."/>
            <person name="Zeng Q."/>
            <person name="Zolan M.E."/>
            <person name="Pukkila P.J."/>
        </authorList>
    </citation>
    <scope>NUCLEOTIDE SEQUENCE [LARGE SCALE GENOMIC DNA]</scope>
    <source>
        <strain evidence="3">Okayama-7 / 130 / ATCC MYA-4618 / FGSC 9003</strain>
    </source>
</reference>
<feature type="compositionally biased region" description="Polar residues" evidence="1">
    <location>
        <begin position="51"/>
        <end position="65"/>
    </location>
</feature>
<dbReference type="AlphaFoldDB" id="D6RNU9"/>
<dbReference type="OMA" id="HAHSTTE"/>
<feature type="compositionally biased region" description="Polar residues" evidence="1">
    <location>
        <begin position="20"/>
        <end position="42"/>
    </location>
</feature>
<dbReference type="KEGG" id="cci:CC1G_14824"/>
<feature type="compositionally biased region" description="Polar residues" evidence="1">
    <location>
        <begin position="173"/>
        <end position="183"/>
    </location>
</feature>
<dbReference type="EMBL" id="AACS02000007">
    <property type="protein sequence ID" value="EFI27351.1"/>
    <property type="molecule type" value="Genomic_DNA"/>
</dbReference>
<feature type="region of interest" description="Disordered" evidence="1">
    <location>
        <begin position="129"/>
        <end position="274"/>
    </location>
</feature>
<dbReference type="RefSeq" id="XP_002910845.1">
    <property type="nucleotide sequence ID" value="XM_002910799.1"/>
</dbReference>
<dbReference type="OrthoDB" id="3265692at2759"/>
<keyword evidence="3" id="KW-1185">Reference proteome</keyword>
<name>D6RNU9_COPC7</name>
<proteinExistence type="predicted"/>
<dbReference type="VEuPathDB" id="FungiDB:CC1G_14824"/>
<feature type="region of interest" description="Disordered" evidence="1">
    <location>
        <begin position="1"/>
        <end position="91"/>
    </location>
</feature>
<protein>
    <submittedName>
        <fullName evidence="2">Uncharacterized protein</fullName>
    </submittedName>
</protein>
<dbReference type="HOGENOM" id="CLU_079103_0_0_1"/>
<dbReference type="eggNOG" id="ENOG502R1SV">
    <property type="taxonomic scope" value="Eukaryota"/>
</dbReference>
<dbReference type="Proteomes" id="UP000001861">
    <property type="component" value="Unassembled WGS sequence"/>
</dbReference>
<sequence length="274" mass="29559">MDSSSSSSFARRHRRAVSSPKNAYTPSQITPTSSTRNVSAASADTPRPPRTASSIMISVKRTFTPSKRRSGEHSSHMSRSGMYSTPEERMSPCQPQVTQFHAHSHIIAGPAPPTIEQIAMGLHISRTPHLRPLTSTRSPYSQRNHSAPARTRHGHSPVLPPPPTRSSMKKPTATVSSSSSQAKLRTPVPPASSPTPTTSSSAAPSSSRSTHSGFSFSKFRMGRFLSGSRSSSAPSSSLISTPVSSPRQSTSDLEALQRKAVRFQNTEDEDDERD</sequence>
<evidence type="ECO:0000256" key="1">
    <source>
        <dbReference type="SAM" id="MobiDB-lite"/>
    </source>
</evidence>
<evidence type="ECO:0000313" key="3">
    <source>
        <dbReference type="Proteomes" id="UP000001861"/>
    </source>
</evidence>
<feature type="compositionally biased region" description="Low complexity" evidence="1">
    <location>
        <begin position="226"/>
        <end position="246"/>
    </location>
</feature>
<accession>D6RNU9</accession>
<dbReference type="InParanoid" id="D6RNU9"/>
<feature type="compositionally biased region" description="Polar residues" evidence="1">
    <location>
        <begin position="133"/>
        <end position="145"/>
    </location>
</feature>
<feature type="compositionally biased region" description="Low complexity" evidence="1">
    <location>
        <begin position="194"/>
        <end position="217"/>
    </location>
</feature>